<protein>
    <submittedName>
        <fullName evidence="1">Phosphoglycerate mutase family protein</fullName>
    </submittedName>
</protein>
<dbReference type="InParanoid" id="A0A136ISP2"/>
<name>A0A136ISP2_9PEZI</name>
<gene>
    <name evidence="1" type="ORF">Micbo1qcDRAFT_167042</name>
</gene>
<dbReference type="SMART" id="SM00855">
    <property type="entry name" value="PGAM"/>
    <property type="match status" value="1"/>
</dbReference>
<organism evidence="1 2">
    <name type="scientific">Microdochium bolleyi</name>
    <dbReference type="NCBI Taxonomy" id="196109"/>
    <lineage>
        <taxon>Eukaryota</taxon>
        <taxon>Fungi</taxon>
        <taxon>Dikarya</taxon>
        <taxon>Ascomycota</taxon>
        <taxon>Pezizomycotina</taxon>
        <taxon>Sordariomycetes</taxon>
        <taxon>Xylariomycetidae</taxon>
        <taxon>Xylariales</taxon>
        <taxon>Microdochiaceae</taxon>
        <taxon>Microdochium</taxon>
    </lineage>
</organism>
<proteinExistence type="predicted"/>
<dbReference type="Gene3D" id="3.40.50.1240">
    <property type="entry name" value="Phosphoglycerate mutase-like"/>
    <property type="match status" value="1"/>
</dbReference>
<dbReference type="InterPro" id="IPR029033">
    <property type="entry name" value="His_PPase_superfam"/>
</dbReference>
<reference evidence="2" key="1">
    <citation type="submission" date="2016-02" db="EMBL/GenBank/DDBJ databases">
        <title>Draft genome sequence of Microdochium bolleyi, a fungal endophyte of beachgrass.</title>
        <authorList>
            <consortium name="DOE Joint Genome Institute"/>
            <person name="David A.S."/>
            <person name="May G."/>
            <person name="Haridas S."/>
            <person name="Lim J."/>
            <person name="Wang M."/>
            <person name="Labutti K."/>
            <person name="Lipzen A."/>
            <person name="Barry K."/>
            <person name="Grigoriev I.V."/>
        </authorList>
    </citation>
    <scope>NUCLEOTIDE SEQUENCE [LARGE SCALE GENOMIC DNA]</scope>
    <source>
        <strain evidence="2">J235TASD1</strain>
    </source>
</reference>
<dbReference type="GO" id="GO:0005737">
    <property type="term" value="C:cytoplasm"/>
    <property type="evidence" value="ECO:0007669"/>
    <property type="project" value="TreeGrafter"/>
</dbReference>
<dbReference type="CDD" id="cd07067">
    <property type="entry name" value="HP_PGM_like"/>
    <property type="match status" value="1"/>
</dbReference>
<evidence type="ECO:0000313" key="1">
    <source>
        <dbReference type="EMBL" id="KXJ87908.1"/>
    </source>
</evidence>
<dbReference type="InterPro" id="IPR013078">
    <property type="entry name" value="His_Pase_superF_clade-1"/>
</dbReference>
<sequence>MQRPAMPPIIYLVRHAESEHNVTKDLTQRDPPLTATGFAQAETLAEVFPDSASIAIVLTSPLRRALQTTTVGFARVLCKDETGGVQVIVDPDLQERSDLPCDTGSGPAELRKEFPGIDFGDLEDDWFIKQGLYAADDATVVKRAQRFRTRLRDIIAALDDTTDGVYKEHSDIQRRNVVVVTHGVFMKFLVEDEGIDLPKAGWKAFSMSSIEGGDAVLIPQE</sequence>
<dbReference type="OrthoDB" id="496981at2759"/>
<dbReference type="Proteomes" id="UP000070501">
    <property type="component" value="Unassembled WGS sequence"/>
</dbReference>
<dbReference type="EMBL" id="KQ964260">
    <property type="protein sequence ID" value="KXJ87908.1"/>
    <property type="molecule type" value="Genomic_DNA"/>
</dbReference>
<dbReference type="SUPFAM" id="SSF53254">
    <property type="entry name" value="Phosphoglycerate mutase-like"/>
    <property type="match status" value="1"/>
</dbReference>
<dbReference type="PANTHER" id="PTHR48100:SF54">
    <property type="entry name" value="PHOSPHATASE SPAC5H10.03-RELATED"/>
    <property type="match status" value="1"/>
</dbReference>
<dbReference type="Pfam" id="PF00300">
    <property type="entry name" value="His_Phos_1"/>
    <property type="match status" value="1"/>
</dbReference>
<dbReference type="GO" id="GO:0016791">
    <property type="term" value="F:phosphatase activity"/>
    <property type="evidence" value="ECO:0007669"/>
    <property type="project" value="TreeGrafter"/>
</dbReference>
<accession>A0A136ISP2</accession>
<dbReference type="AlphaFoldDB" id="A0A136ISP2"/>
<dbReference type="InterPro" id="IPR050275">
    <property type="entry name" value="PGM_Phosphatase"/>
</dbReference>
<evidence type="ECO:0000313" key="2">
    <source>
        <dbReference type="Proteomes" id="UP000070501"/>
    </source>
</evidence>
<dbReference type="PANTHER" id="PTHR48100">
    <property type="entry name" value="BROAD-SPECIFICITY PHOSPHATASE YOR283W-RELATED"/>
    <property type="match status" value="1"/>
</dbReference>
<keyword evidence="2" id="KW-1185">Reference proteome</keyword>